<gene>
    <name evidence="2" type="ORF">BJ085DRAFT_37202</name>
</gene>
<keyword evidence="3" id="KW-1185">Reference proteome</keyword>
<dbReference type="EMBL" id="ML003529">
    <property type="protein sequence ID" value="RKP33829.1"/>
    <property type="molecule type" value="Genomic_DNA"/>
</dbReference>
<keyword evidence="1" id="KW-1133">Transmembrane helix</keyword>
<proteinExistence type="predicted"/>
<evidence type="ECO:0000256" key="1">
    <source>
        <dbReference type="SAM" id="Phobius"/>
    </source>
</evidence>
<name>A0A4V1J400_9FUNG</name>
<dbReference type="Proteomes" id="UP000268162">
    <property type="component" value="Unassembled WGS sequence"/>
</dbReference>
<accession>A0A4V1J400</accession>
<organism evidence="2 3">
    <name type="scientific">Dimargaris cristalligena</name>
    <dbReference type="NCBI Taxonomy" id="215637"/>
    <lineage>
        <taxon>Eukaryota</taxon>
        <taxon>Fungi</taxon>
        <taxon>Fungi incertae sedis</taxon>
        <taxon>Zoopagomycota</taxon>
        <taxon>Kickxellomycotina</taxon>
        <taxon>Dimargaritomycetes</taxon>
        <taxon>Dimargaritales</taxon>
        <taxon>Dimargaritaceae</taxon>
        <taxon>Dimargaris</taxon>
    </lineage>
</organism>
<keyword evidence="1" id="KW-0812">Transmembrane</keyword>
<protein>
    <submittedName>
        <fullName evidence="2">Uncharacterized protein</fullName>
    </submittedName>
</protein>
<dbReference type="AlphaFoldDB" id="A0A4V1J400"/>
<sequence length="393" mass="44080">MFSFVRTFAHIPRLCKSSSLVVMAAASFPCVLPWSYHLLPLYLRLFTELLASTCNDFHLPPTASGLCQSVPAGLGRAVDYFDQPLGRSWFSAHGALEPAPYYIQQLEGGLDRLVDPFTVGWRMVQLGSTRARQDPECQAQWPTDRPSPLLQYGRWFVCFTRALGHHLQQIWQEPRPASPPDSASLDSVEPGVVGLDRPHYLTTFLSRLLLGYLALVVWTTLTMVRVLQPYWLPWLAFQTLQGLVCLPLWPGTPYPSDTCRAIRDVPVAPQRCAASTSEASLPSWCTFVGSGTFCQRIPVSPEPAVDFFQSTLPLRKAVHMDILFRRIRAGIQSGAMVLSTVVAYRLVSGLSSWLWGRFVGLGRRLAWLALLAVAIAFYVEYNNLHRPWLALFE</sequence>
<keyword evidence="1" id="KW-0472">Membrane</keyword>
<feature type="transmembrane region" description="Helical" evidence="1">
    <location>
        <begin position="335"/>
        <end position="355"/>
    </location>
</feature>
<feature type="transmembrane region" description="Helical" evidence="1">
    <location>
        <begin position="204"/>
        <end position="224"/>
    </location>
</feature>
<feature type="transmembrane region" description="Helical" evidence="1">
    <location>
        <begin position="361"/>
        <end position="379"/>
    </location>
</feature>
<evidence type="ECO:0000313" key="3">
    <source>
        <dbReference type="Proteomes" id="UP000268162"/>
    </source>
</evidence>
<evidence type="ECO:0000313" key="2">
    <source>
        <dbReference type="EMBL" id="RKP33829.1"/>
    </source>
</evidence>
<reference evidence="3" key="1">
    <citation type="journal article" date="2018" name="Nat. Microbiol.">
        <title>Leveraging single-cell genomics to expand the fungal tree of life.</title>
        <authorList>
            <person name="Ahrendt S.R."/>
            <person name="Quandt C.A."/>
            <person name="Ciobanu D."/>
            <person name="Clum A."/>
            <person name="Salamov A."/>
            <person name="Andreopoulos B."/>
            <person name="Cheng J.F."/>
            <person name="Woyke T."/>
            <person name="Pelin A."/>
            <person name="Henrissat B."/>
            <person name="Reynolds N.K."/>
            <person name="Benny G.L."/>
            <person name="Smith M.E."/>
            <person name="James T.Y."/>
            <person name="Grigoriev I.V."/>
        </authorList>
    </citation>
    <scope>NUCLEOTIDE SEQUENCE [LARGE SCALE GENOMIC DNA]</scope>
    <source>
        <strain evidence="3">RSA 468</strain>
    </source>
</reference>